<dbReference type="Proteomes" id="UP000009881">
    <property type="component" value="Unassembled WGS sequence"/>
</dbReference>
<dbReference type="EMBL" id="ANHY01000008">
    <property type="protein sequence ID" value="EKV30519.1"/>
    <property type="molecule type" value="Genomic_DNA"/>
</dbReference>
<dbReference type="RefSeq" id="WP_009540586.1">
    <property type="nucleotide sequence ID" value="NZ_ANHY01000008.1"/>
</dbReference>
<dbReference type="AlphaFoldDB" id="K9H0D1"/>
<dbReference type="InterPro" id="IPR021955">
    <property type="entry name" value="DUF3572"/>
</dbReference>
<evidence type="ECO:0008006" key="3">
    <source>
        <dbReference type="Google" id="ProtNLM"/>
    </source>
</evidence>
<evidence type="ECO:0000313" key="2">
    <source>
        <dbReference type="Proteomes" id="UP000009881"/>
    </source>
</evidence>
<name>K9H0D1_9PROT</name>
<sequence>MQRLSKTVQPDAATVGLQALAYIASDDTLIDRFLALTGMAPAELKENAQDPAVLGAVLDFLLADESLVIAFADASDLSPEAPMRARMGLPGSTAEDW</sequence>
<reference evidence="1 2" key="1">
    <citation type="journal article" date="2013" name="Genome Announc.">
        <title>Draft Genome Sequence of an Alphaproteobacterium, Caenispirillum salinarum AK4(T), Isolated from a Solar Saltern.</title>
        <authorList>
            <person name="Khatri I."/>
            <person name="Singh A."/>
            <person name="Korpole S."/>
            <person name="Pinnaka A.K."/>
            <person name="Subramanian S."/>
        </authorList>
    </citation>
    <scope>NUCLEOTIDE SEQUENCE [LARGE SCALE GENOMIC DNA]</scope>
    <source>
        <strain evidence="1 2">AK4</strain>
    </source>
</reference>
<gene>
    <name evidence="1" type="ORF">C882_4478</name>
</gene>
<keyword evidence="2" id="KW-1185">Reference proteome</keyword>
<dbReference type="Pfam" id="PF12096">
    <property type="entry name" value="DUF3572"/>
    <property type="match status" value="1"/>
</dbReference>
<accession>K9H0D1</accession>
<dbReference type="STRING" id="1238182.C882_4478"/>
<organism evidence="1 2">
    <name type="scientific">Caenispirillum salinarum AK4</name>
    <dbReference type="NCBI Taxonomy" id="1238182"/>
    <lineage>
        <taxon>Bacteria</taxon>
        <taxon>Pseudomonadati</taxon>
        <taxon>Pseudomonadota</taxon>
        <taxon>Alphaproteobacteria</taxon>
        <taxon>Rhodospirillales</taxon>
        <taxon>Novispirillaceae</taxon>
        <taxon>Caenispirillum</taxon>
    </lineage>
</organism>
<dbReference type="OrthoDB" id="7356934at2"/>
<evidence type="ECO:0000313" key="1">
    <source>
        <dbReference type="EMBL" id="EKV30519.1"/>
    </source>
</evidence>
<protein>
    <recommendedName>
        <fullName evidence="3">DUF3572 domain-containing protein</fullName>
    </recommendedName>
</protein>
<comment type="caution">
    <text evidence="1">The sequence shown here is derived from an EMBL/GenBank/DDBJ whole genome shotgun (WGS) entry which is preliminary data.</text>
</comment>
<proteinExistence type="predicted"/>
<dbReference type="eggNOG" id="ENOG5032S6E">
    <property type="taxonomic scope" value="Bacteria"/>
</dbReference>